<protein>
    <submittedName>
        <fullName evidence="3">Uncharacterized protein</fullName>
    </submittedName>
</protein>
<organism evidence="3 4">
    <name type="scientific">Cryptotermes secundus</name>
    <dbReference type="NCBI Taxonomy" id="105785"/>
    <lineage>
        <taxon>Eukaryota</taxon>
        <taxon>Metazoa</taxon>
        <taxon>Ecdysozoa</taxon>
        <taxon>Arthropoda</taxon>
        <taxon>Hexapoda</taxon>
        <taxon>Insecta</taxon>
        <taxon>Pterygota</taxon>
        <taxon>Neoptera</taxon>
        <taxon>Polyneoptera</taxon>
        <taxon>Dictyoptera</taxon>
        <taxon>Blattodea</taxon>
        <taxon>Blattoidea</taxon>
        <taxon>Termitoidae</taxon>
        <taxon>Kalotermitidae</taxon>
        <taxon>Cryptotermitinae</taxon>
        <taxon>Cryptotermes</taxon>
    </lineage>
</organism>
<sequence>MENNPTDNSNESDISDSWSILGSDSCEPQDIPVDSSVIDGDSISGEPSDGESLEVIDEEEKDQDEYREADMETDGISIITESDGTNELEQTLSLVESKEKKYMHHPNTYLNTRLNVLLVISFAAVTGLGIGHFLGLQEECPLLNESVTSLLTKLQHDNQLLRYKIEKLLSEKDAASYSFQNIQSWEADTKFRAEVFDRPVHVP</sequence>
<feature type="compositionally biased region" description="Acidic residues" evidence="1">
    <location>
        <begin position="48"/>
        <end position="63"/>
    </location>
</feature>
<evidence type="ECO:0000256" key="2">
    <source>
        <dbReference type="SAM" id="Phobius"/>
    </source>
</evidence>
<evidence type="ECO:0000313" key="3">
    <source>
        <dbReference type="EMBL" id="PNF15859.1"/>
    </source>
</evidence>
<keyword evidence="4" id="KW-1185">Reference proteome</keyword>
<keyword evidence="2" id="KW-0472">Membrane</keyword>
<keyword evidence="2" id="KW-0812">Transmembrane</keyword>
<feature type="transmembrane region" description="Helical" evidence="2">
    <location>
        <begin position="114"/>
        <end position="134"/>
    </location>
</feature>
<dbReference type="AlphaFoldDB" id="A0A2J7PHQ1"/>
<evidence type="ECO:0000256" key="1">
    <source>
        <dbReference type="SAM" id="MobiDB-lite"/>
    </source>
</evidence>
<feature type="compositionally biased region" description="Polar residues" evidence="1">
    <location>
        <begin position="1"/>
        <end position="22"/>
    </location>
</feature>
<dbReference type="OrthoDB" id="427071at2759"/>
<name>A0A2J7PHQ1_9NEOP</name>
<comment type="caution">
    <text evidence="3">The sequence shown here is derived from an EMBL/GenBank/DDBJ whole genome shotgun (WGS) entry which is preliminary data.</text>
</comment>
<dbReference type="Proteomes" id="UP000235965">
    <property type="component" value="Unassembled WGS sequence"/>
</dbReference>
<accession>A0A2J7PHQ1</accession>
<feature type="region of interest" description="Disordered" evidence="1">
    <location>
        <begin position="1"/>
        <end position="71"/>
    </location>
</feature>
<proteinExistence type="predicted"/>
<keyword evidence="2" id="KW-1133">Transmembrane helix</keyword>
<evidence type="ECO:0000313" key="4">
    <source>
        <dbReference type="Proteomes" id="UP000235965"/>
    </source>
</evidence>
<feature type="compositionally biased region" description="Low complexity" evidence="1">
    <location>
        <begin position="30"/>
        <end position="45"/>
    </location>
</feature>
<gene>
    <name evidence="3" type="ORF">B7P43_G07975</name>
</gene>
<dbReference type="EMBL" id="NEVH01025133">
    <property type="protein sequence ID" value="PNF15859.1"/>
    <property type="molecule type" value="Genomic_DNA"/>
</dbReference>
<reference evidence="3 4" key="1">
    <citation type="submission" date="2017-12" db="EMBL/GenBank/DDBJ databases">
        <title>Hemimetabolous genomes reveal molecular basis of termite eusociality.</title>
        <authorList>
            <person name="Harrison M.C."/>
            <person name="Jongepier E."/>
            <person name="Robertson H.M."/>
            <person name="Arning N."/>
            <person name="Bitard-Feildel T."/>
            <person name="Chao H."/>
            <person name="Childers C.P."/>
            <person name="Dinh H."/>
            <person name="Doddapaneni H."/>
            <person name="Dugan S."/>
            <person name="Gowin J."/>
            <person name="Greiner C."/>
            <person name="Han Y."/>
            <person name="Hu H."/>
            <person name="Hughes D.S.T."/>
            <person name="Huylmans A.-K."/>
            <person name="Kemena C."/>
            <person name="Kremer L.P.M."/>
            <person name="Lee S.L."/>
            <person name="Lopez-Ezquerra A."/>
            <person name="Mallet L."/>
            <person name="Monroy-Kuhn J.M."/>
            <person name="Moser A."/>
            <person name="Murali S.C."/>
            <person name="Muzny D.M."/>
            <person name="Otani S."/>
            <person name="Piulachs M.-D."/>
            <person name="Poelchau M."/>
            <person name="Qu J."/>
            <person name="Schaub F."/>
            <person name="Wada-Katsumata A."/>
            <person name="Worley K.C."/>
            <person name="Xie Q."/>
            <person name="Ylla G."/>
            <person name="Poulsen M."/>
            <person name="Gibbs R.A."/>
            <person name="Schal C."/>
            <person name="Richards S."/>
            <person name="Belles X."/>
            <person name="Korb J."/>
            <person name="Bornberg-Bauer E."/>
        </authorList>
    </citation>
    <scope>NUCLEOTIDE SEQUENCE [LARGE SCALE GENOMIC DNA]</scope>
    <source>
        <tissue evidence="3">Whole body</tissue>
    </source>
</reference>